<comment type="caution">
    <text evidence="1">The sequence shown here is derived from an EMBL/GenBank/DDBJ whole genome shotgun (WGS) entry which is preliminary data.</text>
</comment>
<sequence>MPTTTTFTLPYEIWYIIASLFSLSELRNLLGVHAAFLYRFMKLQYVEVKISSIHDPVTLRCYKNMSPMAAKHVRTLVLEPEALGGFMYKGITGSIARLTHDLLTKCNIGVPLSKAAAAGKLLDLIPHMTNVESLVINNAFQQEHNPLFEPATTLVRTSLSSQGQNLRKLSLKSPYIEFLDPSLVLPALEDLNVSFNNPAPIDAENTHPLISFFSRHAHQLKHVSIYILLATLDTSYLFTELPNLPRLNSIYLAVTREHIASQQPTGIDEFLKKHAPTLEKMKLLCSCPHRRNSSERTSSTSTQLLSHPIFQVELPVLSSLDLGFVELDHSHDFTPLRRYLGNFRLTLTTLALDFNSYHIPYDRVGDVFRAFLGSEKPPLQHLTIRTDYLMINVLDEVENHFPNLSELDWTVRYFRDYSRDLRHASQHFYNLCPSDGVGVQAQHFASDLGQRSFEGLPHLRHLTIRHLADWKRRDEEIESIFQRALPPHVTVSIVQLPRPVLCPW</sequence>
<dbReference type="EMBL" id="JAACJL010000031">
    <property type="protein sequence ID" value="KAF4616999.1"/>
    <property type="molecule type" value="Genomic_DNA"/>
</dbReference>
<reference evidence="1 2" key="1">
    <citation type="submission" date="2019-12" db="EMBL/GenBank/DDBJ databases">
        <authorList>
            <person name="Floudas D."/>
            <person name="Bentzer J."/>
            <person name="Ahren D."/>
            <person name="Johansson T."/>
            <person name="Persson P."/>
            <person name="Tunlid A."/>
        </authorList>
    </citation>
    <scope>NUCLEOTIDE SEQUENCE [LARGE SCALE GENOMIC DNA]</scope>
    <source>
        <strain evidence="1 2">CBS 102.39</strain>
    </source>
</reference>
<name>A0A8H4QTC3_9AGAR</name>
<dbReference type="Gene3D" id="3.80.10.10">
    <property type="entry name" value="Ribonuclease Inhibitor"/>
    <property type="match status" value="1"/>
</dbReference>
<gene>
    <name evidence="1" type="ORF">D9613_008502</name>
</gene>
<evidence type="ECO:0000313" key="1">
    <source>
        <dbReference type="EMBL" id="KAF4616999.1"/>
    </source>
</evidence>
<organism evidence="1 2">
    <name type="scientific">Agrocybe pediades</name>
    <dbReference type="NCBI Taxonomy" id="84607"/>
    <lineage>
        <taxon>Eukaryota</taxon>
        <taxon>Fungi</taxon>
        <taxon>Dikarya</taxon>
        <taxon>Basidiomycota</taxon>
        <taxon>Agaricomycotina</taxon>
        <taxon>Agaricomycetes</taxon>
        <taxon>Agaricomycetidae</taxon>
        <taxon>Agaricales</taxon>
        <taxon>Agaricineae</taxon>
        <taxon>Strophariaceae</taxon>
        <taxon>Agrocybe</taxon>
    </lineage>
</organism>
<accession>A0A8H4QTC3</accession>
<dbReference type="SUPFAM" id="SSF52047">
    <property type="entry name" value="RNI-like"/>
    <property type="match status" value="1"/>
</dbReference>
<dbReference type="AlphaFoldDB" id="A0A8H4QTC3"/>
<proteinExistence type="predicted"/>
<evidence type="ECO:0008006" key="3">
    <source>
        <dbReference type="Google" id="ProtNLM"/>
    </source>
</evidence>
<keyword evidence="2" id="KW-1185">Reference proteome</keyword>
<dbReference type="Proteomes" id="UP000521872">
    <property type="component" value="Unassembled WGS sequence"/>
</dbReference>
<evidence type="ECO:0000313" key="2">
    <source>
        <dbReference type="Proteomes" id="UP000521872"/>
    </source>
</evidence>
<protein>
    <recommendedName>
        <fullName evidence="3">F-box domain-containing protein</fullName>
    </recommendedName>
</protein>
<dbReference type="InterPro" id="IPR032675">
    <property type="entry name" value="LRR_dom_sf"/>
</dbReference>